<feature type="binding site" evidence="8">
    <location>
        <position position="264"/>
    </location>
    <ligand>
        <name>Mn(2+)</name>
        <dbReference type="ChEBI" id="CHEBI:29035"/>
    </ligand>
</feature>
<dbReference type="AlphaFoldDB" id="A0A0E9LRP8"/>
<evidence type="ECO:0000256" key="5">
    <source>
        <dbReference type="ARBA" id="ARBA00023136"/>
    </source>
</evidence>
<evidence type="ECO:0000256" key="4">
    <source>
        <dbReference type="ARBA" id="ARBA00022989"/>
    </source>
</evidence>
<name>A0A0E9LRP8_9BACT</name>
<dbReference type="SUPFAM" id="SSF53649">
    <property type="entry name" value="Alkaline phosphatase-like"/>
    <property type="match status" value="1"/>
</dbReference>
<evidence type="ECO:0000313" key="12">
    <source>
        <dbReference type="Proteomes" id="UP000032900"/>
    </source>
</evidence>
<dbReference type="GO" id="GO:0046872">
    <property type="term" value="F:metal ion binding"/>
    <property type="evidence" value="ECO:0007669"/>
    <property type="project" value="UniProtKB-KW"/>
</dbReference>
<feature type="binding site" evidence="8">
    <location>
        <position position="472"/>
    </location>
    <ligand>
        <name>Mn(2+)</name>
        <dbReference type="ChEBI" id="CHEBI:29035"/>
    </ligand>
</feature>
<comment type="subcellular location">
    <subcellularLocation>
        <location evidence="1">Cell membrane</location>
        <topology evidence="1">Multi-pass membrane protein</topology>
    </subcellularLocation>
</comment>
<dbReference type="CDD" id="cd16015">
    <property type="entry name" value="LTA_synthase"/>
    <property type="match status" value="1"/>
</dbReference>
<dbReference type="Proteomes" id="UP000032900">
    <property type="component" value="Unassembled WGS sequence"/>
</dbReference>
<evidence type="ECO:0000256" key="9">
    <source>
        <dbReference type="SAM" id="Phobius"/>
    </source>
</evidence>
<feature type="binding site" evidence="7">
    <location>
        <position position="422"/>
    </location>
    <ligand>
        <name>substrate</name>
    </ligand>
</feature>
<dbReference type="InterPro" id="IPR000917">
    <property type="entry name" value="Sulfatase_N"/>
</dbReference>
<keyword evidence="3 9" id="KW-0812">Transmembrane</keyword>
<dbReference type="PANTHER" id="PTHR47371">
    <property type="entry name" value="LIPOTEICHOIC ACID SYNTHASE"/>
    <property type="match status" value="1"/>
</dbReference>
<dbReference type="Gene3D" id="3.40.720.10">
    <property type="entry name" value="Alkaline Phosphatase, subunit A"/>
    <property type="match status" value="1"/>
</dbReference>
<organism evidence="11 12">
    <name type="scientific">Geofilum rubicundum JCM 15548</name>
    <dbReference type="NCBI Taxonomy" id="1236989"/>
    <lineage>
        <taxon>Bacteria</taxon>
        <taxon>Pseudomonadati</taxon>
        <taxon>Bacteroidota</taxon>
        <taxon>Bacteroidia</taxon>
        <taxon>Marinilabiliales</taxon>
        <taxon>Marinilabiliaceae</taxon>
        <taxon>Geofilum</taxon>
    </lineage>
</organism>
<keyword evidence="12" id="KW-1185">Reference proteome</keyword>
<sequence length="600" mass="68070">MFWLLFFAFYRLVFILFNWAYAAEAPLGVMAKSFLVGIRLDLSMTGYLLLLLSVTQAFMVGIGRQFSYRILQGIQVFFILAFTTLLLGNINLYAYWGRLLDAEGFSFLKTPWIILASVQWYESLLFLIFWMGFSWGAIAINKWWMRPLQPSKKLSWLSAGLAALLVLFVGALMIIPIRGSFGVAPINTGVGYFSAHNYANHAAINPLWNLFYSFKRMDARMHHYRFMEEEKAEAIYREMQSSSNDSTLHVLKNDRPNVVVILLESFSAQVVGALGGEKVTPNLDALAREGLLFSNIYAASDRSDKGLVSTLAGYQVLPGYSIIQYPNKSQSLHFMPQVLKEAGYRHLTYIYGGDIGFKGMNSFVTLSGFDKVVTIDDFPLSTRGKKWGVHDEYTFDRLLEEMAVSHNNEHPFFKYYFTLSSHEPFDVPMERVHDDPYLNSIYYTDQCLGDFFKDVKEQGLWDNTLFVLIADHGTPGPKKATSQMRERYHIPMVWTGGALAVQDSIVTHLGSQKDLVSTLLNQLSINSEMFEFSKNLLSPGTGEYAFFTYPDAFGYITPGSYQVYDNSAKKYVMSDGTISPLDSLRGKAMLQRVSADHLKR</sequence>
<gene>
    <name evidence="11" type="ORF">JCM15548_1346</name>
</gene>
<evidence type="ECO:0000313" key="11">
    <source>
        <dbReference type="EMBL" id="GAO28272.1"/>
    </source>
</evidence>
<feature type="transmembrane region" description="Helical" evidence="9">
    <location>
        <begin position="156"/>
        <end position="177"/>
    </location>
</feature>
<keyword evidence="5 9" id="KW-0472">Membrane</keyword>
<dbReference type="EMBL" id="BAZW01000002">
    <property type="protein sequence ID" value="GAO28272.1"/>
    <property type="molecule type" value="Genomic_DNA"/>
</dbReference>
<comment type="caution">
    <text evidence="11">The sequence shown here is derived from an EMBL/GenBank/DDBJ whole genome shotgun (WGS) entry which is preliminary data.</text>
</comment>
<evidence type="ECO:0000256" key="6">
    <source>
        <dbReference type="PIRSR" id="PIRSR005091-1"/>
    </source>
</evidence>
<dbReference type="STRING" id="1236989.JCM15548_1346"/>
<keyword evidence="7" id="KW-0479">Metal-binding</keyword>
<dbReference type="Pfam" id="PF00884">
    <property type="entry name" value="Sulfatase"/>
    <property type="match status" value="1"/>
</dbReference>
<dbReference type="PIRSF" id="PIRSF005091">
    <property type="entry name" value="Mmb_sulf_HI1246"/>
    <property type="match status" value="1"/>
</dbReference>
<feature type="transmembrane region" description="Helical" evidence="9">
    <location>
        <begin position="76"/>
        <end position="96"/>
    </location>
</feature>
<evidence type="ECO:0000259" key="10">
    <source>
        <dbReference type="Pfam" id="PF00884"/>
    </source>
</evidence>
<dbReference type="InterPro" id="IPR012160">
    <property type="entry name" value="LtaS-like"/>
</dbReference>
<feature type="domain" description="Sulfatase N-terminal" evidence="10">
    <location>
        <begin position="256"/>
        <end position="523"/>
    </location>
</feature>
<evidence type="ECO:0000256" key="3">
    <source>
        <dbReference type="ARBA" id="ARBA00022692"/>
    </source>
</evidence>
<dbReference type="PANTHER" id="PTHR47371:SF3">
    <property type="entry name" value="PHOSPHOGLYCEROL TRANSFERASE I"/>
    <property type="match status" value="1"/>
</dbReference>
<feature type="binding site" evidence="8">
    <location>
        <position position="471"/>
    </location>
    <ligand>
        <name>Mn(2+)</name>
        <dbReference type="ChEBI" id="CHEBI:29035"/>
    </ligand>
</feature>
<dbReference type="Gene3D" id="3.30.1120.80">
    <property type="match status" value="1"/>
</dbReference>
<dbReference type="InterPro" id="IPR050448">
    <property type="entry name" value="OpgB/LTA_synthase_biosynth"/>
</dbReference>
<accession>A0A0E9LRP8</accession>
<dbReference type="InterPro" id="IPR017850">
    <property type="entry name" value="Alkaline_phosphatase_core_sf"/>
</dbReference>
<evidence type="ECO:0000256" key="2">
    <source>
        <dbReference type="ARBA" id="ARBA00022475"/>
    </source>
</evidence>
<keyword evidence="7" id="KW-0464">Manganese</keyword>
<feature type="transmembrane region" description="Helical" evidence="9">
    <location>
        <begin position="46"/>
        <end position="64"/>
    </location>
</feature>
<reference evidence="11 12" key="1">
    <citation type="journal article" date="2015" name="Microbes Environ.">
        <title>Distribution and evolution of nitrogen fixation genes in the phylum bacteroidetes.</title>
        <authorList>
            <person name="Inoue J."/>
            <person name="Oshima K."/>
            <person name="Suda W."/>
            <person name="Sakamoto M."/>
            <person name="Iino T."/>
            <person name="Noda S."/>
            <person name="Hongoh Y."/>
            <person name="Hattori M."/>
            <person name="Ohkuma M."/>
        </authorList>
    </citation>
    <scope>NUCLEOTIDE SEQUENCE [LARGE SCALE GENOMIC DNA]</scope>
    <source>
        <strain evidence="11">JCM 15548</strain>
    </source>
</reference>
<keyword evidence="2" id="KW-1003">Cell membrane</keyword>
<keyword evidence="4 9" id="KW-1133">Transmembrane helix</keyword>
<evidence type="ECO:0000256" key="8">
    <source>
        <dbReference type="PIRSR" id="PIRSR005091-3"/>
    </source>
</evidence>
<feature type="active site" evidence="6">
    <location>
        <position position="303"/>
    </location>
</feature>
<evidence type="ECO:0000256" key="1">
    <source>
        <dbReference type="ARBA" id="ARBA00004651"/>
    </source>
</evidence>
<protein>
    <submittedName>
        <fullName evidence="11">Putative sulfatase</fullName>
    </submittedName>
</protein>
<evidence type="ECO:0000256" key="7">
    <source>
        <dbReference type="PIRSR" id="PIRSR005091-2"/>
    </source>
</evidence>
<proteinExistence type="predicted"/>
<dbReference type="GO" id="GO:0005886">
    <property type="term" value="C:plasma membrane"/>
    <property type="evidence" value="ECO:0007669"/>
    <property type="project" value="UniProtKB-SubCell"/>
</dbReference>